<evidence type="ECO:0000256" key="2">
    <source>
        <dbReference type="ARBA" id="ARBA00022692"/>
    </source>
</evidence>
<dbReference type="GO" id="GO:0016020">
    <property type="term" value="C:membrane"/>
    <property type="evidence" value="ECO:0007669"/>
    <property type="project" value="UniProtKB-SubCell"/>
</dbReference>
<keyword evidence="3 5" id="KW-1133">Transmembrane helix</keyword>
<comment type="caution">
    <text evidence="6">The sequence shown here is derived from an EMBL/GenBank/DDBJ whole genome shotgun (WGS) entry which is preliminary data.</text>
</comment>
<dbReference type="InterPro" id="IPR032808">
    <property type="entry name" value="DoxX"/>
</dbReference>
<organism evidence="6 7">
    <name type="scientific">Flammeovirga aprica JL-4</name>
    <dbReference type="NCBI Taxonomy" id="694437"/>
    <lineage>
        <taxon>Bacteria</taxon>
        <taxon>Pseudomonadati</taxon>
        <taxon>Bacteroidota</taxon>
        <taxon>Cytophagia</taxon>
        <taxon>Cytophagales</taxon>
        <taxon>Flammeovirgaceae</taxon>
        <taxon>Flammeovirga</taxon>
    </lineage>
</organism>
<accession>A0A7X9P2A2</accession>
<feature type="transmembrane region" description="Helical" evidence="5">
    <location>
        <begin position="42"/>
        <end position="62"/>
    </location>
</feature>
<dbReference type="AlphaFoldDB" id="A0A7X9P2A2"/>
<evidence type="ECO:0000313" key="7">
    <source>
        <dbReference type="Proteomes" id="UP000576082"/>
    </source>
</evidence>
<dbReference type="EMBL" id="JABANE010000019">
    <property type="protein sequence ID" value="NME68095.1"/>
    <property type="molecule type" value="Genomic_DNA"/>
</dbReference>
<keyword evidence="7" id="KW-1185">Reference proteome</keyword>
<evidence type="ECO:0000313" key="6">
    <source>
        <dbReference type="EMBL" id="NME68095.1"/>
    </source>
</evidence>
<evidence type="ECO:0000256" key="3">
    <source>
        <dbReference type="ARBA" id="ARBA00022989"/>
    </source>
</evidence>
<keyword evidence="4 5" id="KW-0472">Membrane</keyword>
<feature type="transmembrane region" description="Helical" evidence="5">
    <location>
        <begin position="12"/>
        <end position="30"/>
    </location>
</feature>
<dbReference type="Pfam" id="PF13564">
    <property type="entry name" value="DoxX_2"/>
    <property type="match status" value="1"/>
</dbReference>
<name>A0A7X9P2A2_9BACT</name>
<evidence type="ECO:0000256" key="1">
    <source>
        <dbReference type="ARBA" id="ARBA00004141"/>
    </source>
</evidence>
<comment type="subcellular location">
    <subcellularLocation>
        <location evidence="1">Membrane</location>
        <topology evidence="1">Multi-pass membrane protein</topology>
    </subcellularLocation>
</comment>
<feature type="transmembrane region" description="Helical" evidence="5">
    <location>
        <begin position="99"/>
        <end position="115"/>
    </location>
</feature>
<dbReference type="RefSeq" id="WP_169656408.1">
    <property type="nucleotide sequence ID" value="NZ_JABANE010000019.1"/>
</dbReference>
<gene>
    <name evidence="6" type="ORF">HHU12_08995</name>
</gene>
<dbReference type="Proteomes" id="UP000576082">
    <property type="component" value="Unassembled WGS sequence"/>
</dbReference>
<keyword evidence="2 5" id="KW-0812">Transmembrane</keyword>
<reference evidence="6 7" key="1">
    <citation type="submission" date="2020-04" db="EMBL/GenBank/DDBJ databases">
        <title>Flammeovirga sp. SR4, a novel species isolated from seawater.</title>
        <authorList>
            <person name="Wang X."/>
        </authorList>
    </citation>
    <scope>NUCLEOTIDE SEQUENCE [LARGE SCALE GENOMIC DNA]</scope>
    <source>
        <strain evidence="6 7">ATCC 23126</strain>
    </source>
</reference>
<sequence length="130" mass="14405">MSQKTTKILYRITTGLLTALMLMSATMYLAQYEMVSEVFGKLGFPTFIIYPLAVAKYLGLIAIWSNISPKLKEWAYAGFFFDIVLAIGAHININDGEALPAGIGLLLVLSSYYFNSQLKKEEAKNEVPVA</sequence>
<feature type="transmembrane region" description="Helical" evidence="5">
    <location>
        <begin position="74"/>
        <end position="93"/>
    </location>
</feature>
<evidence type="ECO:0000256" key="5">
    <source>
        <dbReference type="SAM" id="Phobius"/>
    </source>
</evidence>
<evidence type="ECO:0000256" key="4">
    <source>
        <dbReference type="ARBA" id="ARBA00023136"/>
    </source>
</evidence>
<protein>
    <submittedName>
        <fullName evidence="6">DoxX family protein</fullName>
    </submittedName>
</protein>
<proteinExistence type="predicted"/>